<dbReference type="STRING" id="233100.SAMN05216526_1728"/>
<feature type="transmembrane region" description="Helical" evidence="9">
    <location>
        <begin position="143"/>
        <end position="165"/>
    </location>
</feature>
<dbReference type="NCBIfam" id="TIGR00380">
    <property type="entry name" value="cobal_cbiB"/>
    <property type="match status" value="1"/>
</dbReference>
<evidence type="ECO:0000256" key="2">
    <source>
        <dbReference type="ARBA" id="ARBA00004953"/>
    </source>
</evidence>
<dbReference type="PANTHER" id="PTHR34308">
    <property type="entry name" value="COBALAMIN BIOSYNTHESIS PROTEIN CBIB"/>
    <property type="match status" value="1"/>
</dbReference>
<dbReference type="GO" id="GO:0015420">
    <property type="term" value="F:ABC-type vitamin B12 transporter activity"/>
    <property type="evidence" value="ECO:0007669"/>
    <property type="project" value="UniProtKB-UniRule"/>
</dbReference>
<keyword evidence="11" id="KW-1185">Reference proteome</keyword>
<comment type="subcellular location">
    <subcellularLocation>
        <location evidence="1 9">Cell membrane</location>
        <topology evidence="1 9">Multi-pass membrane protein</topology>
    </subcellularLocation>
</comment>
<evidence type="ECO:0000256" key="5">
    <source>
        <dbReference type="ARBA" id="ARBA00022573"/>
    </source>
</evidence>
<organism evidence="10 11">
    <name type="scientific">Ectothiorhodosinus mongolicus</name>
    <dbReference type="NCBI Taxonomy" id="233100"/>
    <lineage>
        <taxon>Bacteria</taxon>
        <taxon>Pseudomonadati</taxon>
        <taxon>Pseudomonadota</taxon>
        <taxon>Gammaproteobacteria</taxon>
        <taxon>Chromatiales</taxon>
        <taxon>Ectothiorhodospiraceae</taxon>
        <taxon>Ectothiorhodosinus</taxon>
    </lineage>
</organism>
<comment type="caution">
    <text evidence="9">Lacks conserved residue(s) required for the propagation of feature annotation.</text>
</comment>
<dbReference type="GO" id="GO:0005886">
    <property type="term" value="C:plasma membrane"/>
    <property type="evidence" value="ECO:0007669"/>
    <property type="project" value="UniProtKB-SubCell"/>
</dbReference>
<dbReference type="AlphaFoldDB" id="A0A1R3W5D3"/>
<proteinExistence type="inferred from homology"/>
<evidence type="ECO:0000256" key="6">
    <source>
        <dbReference type="ARBA" id="ARBA00022692"/>
    </source>
</evidence>
<evidence type="ECO:0000256" key="7">
    <source>
        <dbReference type="ARBA" id="ARBA00022989"/>
    </source>
</evidence>
<dbReference type="EMBL" id="FTPK01000003">
    <property type="protein sequence ID" value="SIT72766.1"/>
    <property type="molecule type" value="Genomic_DNA"/>
</dbReference>
<dbReference type="GO" id="GO:0048472">
    <property type="term" value="F:threonine-phosphate decarboxylase activity"/>
    <property type="evidence" value="ECO:0007669"/>
    <property type="project" value="InterPro"/>
</dbReference>
<evidence type="ECO:0000256" key="4">
    <source>
        <dbReference type="ARBA" id="ARBA00022475"/>
    </source>
</evidence>
<dbReference type="InterPro" id="IPR004485">
    <property type="entry name" value="Cobalamin_biosynth_CobD/CbiB"/>
</dbReference>
<dbReference type="HAMAP" id="MF_00024">
    <property type="entry name" value="CobD_CbiB"/>
    <property type="match status" value="1"/>
</dbReference>
<dbReference type="UniPathway" id="UPA00148"/>
<evidence type="ECO:0000313" key="11">
    <source>
        <dbReference type="Proteomes" id="UP000223759"/>
    </source>
</evidence>
<dbReference type="GO" id="GO:0009236">
    <property type="term" value="P:cobalamin biosynthetic process"/>
    <property type="evidence" value="ECO:0007669"/>
    <property type="project" value="UniProtKB-UniRule"/>
</dbReference>
<dbReference type="OrthoDB" id="9811967at2"/>
<gene>
    <name evidence="9" type="primary">cobD</name>
    <name evidence="10" type="ORF">SAMN05216526_1728</name>
</gene>
<protein>
    <recommendedName>
        <fullName evidence="9">Cobalamin biosynthesis protein CobD</fullName>
    </recommendedName>
</protein>
<keyword evidence="8 9" id="KW-0472">Membrane</keyword>
<comment type="similarity">
    <text evidence="3 9">Belongs to the CobD/CbiB family.</text>
</comment>
<keyword evidence="5 9" id="KW-0169">Cobalamin biosynthesis</keyword>
<evidence type="ECO:0000256" key="3">
    <source>
        <dbReference type="ARBA" id="ARBA00006263"/>
    </source>
</evidence>
<feature type="transmembrane region" description="Helical" evidence="9">
    <location>
        <begin position="47"/>
        <end position="67"/>
    </location>
</feature>
<feature type="transmembrane region" description="Helical" evidence="9">
    <location>
        <begin position="278"/>
        <end position="297"/>
    </location>
</feature>
<comment type="function">
    <text evidence="9">Converts cobyric acid to cobinamide by the addition of aminopropanol on the F carboxylic group.</text>
</comment>
<dbReference type="RefSeq" id="WP_076756125.1">
    <property type="nucleotide sequence ID" value="NZ_CP023018.1"/>
</dbReference>
<sequence length="301" mass="32909">MITPLVAAVALFLDRWWGEPRRFHPLVGFGRLASGLERRLYRDSRGAGVLAWLLVVVPPVLLTIWLVSTPLRPVFEIVLLYLVIGWRALEEAGKKVRVALEHQDLPGARQAVAELVSRDTAAMNETEASAATLESLLENGNDAIFAPLFWFVVAGAPGAVLYRLANTLDAMWGYKSTRYLHFGWAAARLDDVLNYLPARLTVLSYALAGALKPSLQCAWTQGRGWKSPNAGPVMAAGAGALGIRLGGRACYQGQWQERPVLGSGRLPQLADIGRSADLMTRALGIWLAGIFIVWAVLEIMR</sequence>
<evidence type="ECO:0000256" key="1">
    <source>
        <dbReference type="ARBA" id="ARBA00004651"/>
    </source>
</evidence>
<name>A0A1R3W5D3_9GAMM</name>
<reference evidence="10 11" key="1">
    <citation type="submission" date="2017-01" db="EMBL/GenBank/DDBJ databases">
        <authorList>
            <person name="Mah S.A."/>
            <person name="Swanson W.J."/>
            <person name="Moy G.W."/>
            <person name="Vacquier V.D."/>
        </authorList>
    </citation>
    <scope>NUCLEOTIDE SEQUENCE [LARGE SCALE GENOMIC DNA]</scope>
    <source>
        <strain evidence="10 11">M9</strain>
    </source>
</reference>
<dbReference type="Pfam" id="PF03186">
    <property type="entry name" value="CobD_Cbib"/>
    <property type="match status" value="1"/>
</dbReference>
<dbReference type="PANTHER" id="PTHR34308:SF1">
    <property type="entry name" value="COBALAMIN BIOSYNTHESIS PROTEIN CBIB"/>
    <property type="match status" value="1"/>
</dbReference>
<keyword evidence="4 9" id="KW-1003">Cell membrane</keyword>
<comment type="pathway">
    <text evidence="2 9">Cofactor biosynthesis; adenosylcobalamin biosynthesis.</text>
</comment>
<dbReference type="Proteomes" id="UP000223759">
    <property type="component" value="Unassembled WGS sequence"/>
</dbReference>
<keyword evidence="6 9" id="KW-0812">Transmembrane</keyword>
<evidence type="ECO:0000256" key="8">
    <source>
        <dbReference type="ARBA" id="ARBA00023136"/>
    </source>
</evidence>
<evidence type="ECO:0000313" key="10">
    <source>
        <dbReference type="EMBL" id="SIT72766.1"/>
    </source>
</evidence>
<accession>A0A1R3W5D3</accession>
<keyword evidence="7 9" id="KW-1133">Transmembrane helix</keyword>
<evidence type="ECO:0000256" key="9">
    <source>
        <dbReference type="HAMAP-Rule" id="MF_00024"/>
    </source>
</evidence>